<dbReference type="Gene3D" id="3.90.550.10">
    <property type="entry name" value="Spore Coat Polysaccharide Biosynthesis Protein SpsA, Chain A"/>
    <property type="match status" value="2"/>
</dbReference>
<dbReference type="InterPro" id="IPR025877">
    <property type="entry name" value="MobA-like_NTP_Trfase"/>
</dbReference>
<evidence type="ECO:0000256" key="1">
    <source>
        <dbReference type="ARBA" id="ARBA00022842"/>
    </source>
</evidence>
<evidence type="ECO:0000313" key="3">
    <source>
        <dbReference type="EMBL" id="OYD51745.1"/>
    </source>
</evidence>
<name>A0A235ETJ8_9BURK</name>
<dbReference type="OrthoDB" id="5298793at2"/>
<keyword evidence="1" id="KW-0460">Magnesium</keyword>
<evidence type="ECO:0000259" key="2">
    <source>
        <dbReference type="Pfam" id="PF12804"/>
    </source>
</evidence>
<feature type="domain" description="MobA-like NTP transferase" evidence="2">
    <location>
        <begin position="60"/>
        <end position="158"/>
    </location>
</feature>
<reference evidence="3 4" key="1">
    <citation type="submission" date="2017-07" db="EMBL/GenBank/DDBJ databases">
        <title>Acidovorax KNDSW TSA 6 genome sequence and assembly.</title>
        <authorList>
            <person name="Mayilraj S."/>
        </authorList>
    </citation>
    <scope>NUCLEOTIDE SEQUENCE [LARGE SCALE GENOMIC DNA]</scope>
    <source>
        <strain evidence="3 4">KNDSW-TSA6</strain>
    </source>
</reference>
<dbReference type="InterPro" id="IPR029044">
    <property type="entry name" value="Nucleotide-diphossugar_trans"/>
</dbReference>
<dbReference type="RefSeq" id="WP_094286041.1">
    <property type="nucleotide sequence ID" value="NZ_NOIG01000003.1"/>
</dbReference>
<dbReference type="Pfam" id="PF12804">
    <property type="entry name" value="NTP_transf_3"/>
    <property type="match status" value="1"/>
</dbReference>
<dbReference type="Proteomes" id="UP000215441">
    <property type="component" value="Unassembled WGS sequence"/>
</dbReference>
<comment type="caution">
    <text evidence="3">The sequence shown here is derived from an EMBL/GenBank/DDBJ whole genome shotgun (WGS) entry which is preliminary data.</text>
</comment>
<keyword evidence="4" id="KW-1185">Reference proteome</keyword>
<gene>
    <name evidence="3" type="ORF">CBY09_02400</name>
</gene>
<proteinExistence type="predicted"/>
<sequence length="198" mass="20570">MPTQPTTAPCSNTIPPGLPVVLVLASGRGERFVASGGQVHKLRALLAGVPVLQHTLAAVRASGLAWHLEDLGHPGMGDSIAAAVRATAGAAGWLVLPGDLPLVRPDTLQMLAQAVAKSAVTVPFFHGERGHPVGFGAQCLQELLALSGEQGAASVVRQFAQQGQVQNLAVEDEGTVTDIDTVQDLERAERILAMRQTA</sequence>
<evidence type="ECO:0000313" key="4">
    <source>
        <dbReference type="Proteomes" id="UP000215441"/>
    </source>
</evidence>
<dbReference type="PANTHER" id="PTHR43777:SF1">
    <property type="entry name" value="MOLYBDENUM COFACTOR CYTIDYLYLTRANSFERASE"/>
    <property type="match status" value="1"/>
</dbReference>
<dbReference type="EMBL" id="NOIG01000003">
    <property type="protein sequence ID" value="OYD51745.1"/>
    <property type="molecule type" value="Genomic_DNA"/>
</dbReference>
<dbReference type="GO" id="GO:0016779">
    <property type="term" value="F:nucleotidyltransferase activity"/>
    <property type="evidence" value="ECO:0007669"/>
    <property type="project" value="UniProtKB-ARBA"/>
</dbReference>
<organism evidence="3 4">
    <name type="scientific">Acidovorax kalamii</name>
    <dbReference type="NCBI Taxonomy" id="2004485"/>
    <lineage>
        <taxon>Bacteria</taxon>
        <taxon>Pseudomonadati</taxon>
        <taxon>Pseudomonadota</taxon>
        <taxon>Betaproteobacteria</taxon>
        <taxon>Burkholderiales</taxon>
        <taxon>Comamonadaceae</taxon>
        <taxon>Acidovorax</taxon>
    </lineage>
</organism>
<protein>
    <submittedName>
        <fullName evidence="3">Molybdopterin-guanine dinucleotide biosynthesis protein MobA</fullName>
    </submittedName>
</protein>
<dbReference type="PANTHER" id="PTHR43777">
    <property type="entry name" value="MOLYBDENUM COFACTOR CYTIDYLYLTRANSFERASE"/>
    <property type="match status" value="1"/>
</dbReference>
<dbReference type="AlphaFoldDB" id="A0A235ETJ8"/>
<dbReference type="SUPFAM" id="SSF53448">
    <property type="entry name" value="Nucleotide-diphospho-sugar transferases"/>
    <property type="match status" value="1"/>
</dbReference>
<accession>A0A235ETJ8</accession>